<dbReference type="AlphaFoldDB" id="A0A7S3G7W7"/>
<accession>A0A7S3G7W7</accession>
<reference evidence="2" key="1">
    <citation type="submission" date="2021-01" db="EMBL/GenBank/DDBJ databases">
        <authorList>
            <person name="Corre E."/>
            <person name="Pelletier E."/>
            <person name="Niang G."/>
            <person name="Scheremetjew M."/>
            <person name="Finn R."/>
            <person name="Kale V."/>
            <person name="Holt S."/>
            <person name="Cochrane G."/>
            <person name="Meng A."/>
            <person name="Brown T."/>
            <person name="Cohen L."/>
        </authorList>
    </citation>
    <scope>NUCLEOTIDE SEQUENCE</scope>
    <source>
        <strain evidence="2">NIES-2562</strain>
    </source>
</reference>
<feature type="region of interest" description="Disordered" evidence="1">
    <location>
        <begin position="196"/>
        <end position="221"/>
    </location>
</feature>
<gene>
    <name evidence="2" type="ORF">PBIL07802_LOCUS13793</name>
</gene>
<protein>
    <submittedName>
        <fullName evidence="2">Uncharacterized protein</fullName>
    </submittedName>
</protein>
<name>A0A7S3G7W7_9EUKA</name>
<proteinExistence type="predicted"/>
<organism evidence="2">
    <name type="scientific">Palpitomonas bilix</name>
    <dbReference type="NCBI Taxonomy" id="652834"/>
    <lineage>
        <taxon>Eukaryota</taxon>
        <taxon>Eukaryota incertae sedis</taxon>
    </lineage>
</organism>
<sequence length="395" mass="45854">MAVSRFFCWCETTLRRVERQQCCAAQAWSSVVRKKTMCHLWAHHQQMCAPLCKYGSSSPALWVFPSSSKTRLFPPKGWFRPRNVSTSTNHRRFPFLLPVHTPFSSDVEKREENISDFAPPALSNRVVFPPSAPFVRSTFSTSLKVSQATMDAPEPQATTSAWDAQIPERLERTSNLLVRFPTLLLRVPSLPSAWEKQKKEGGIRPPTTKKGGGIHKSKRRKNKLATGVSRSQRVFRREAQRVIREDNVRELRALLDLHPGQNVNVERGALLADAILRSAVKCMRLLLQRGADWREWEVEWALRERSDMRRKRCDLLRIWRILLELTADTPDRQAFLRDICSASLCCGNIELARFLFRQHHVRWERDDETRLQMCRRCHPHLTRNLQRSSFVSPPR</sequence>
<evidence type="ECO:0000313" key="2">
    <source>
        <dbReference type="EMBL" id="CAE0251569.1"/>
    </source>
</evidence>
<feature type="compositionally biased region" description="Basic residues" evidence="1">
    <location>
        <begin position="212"/>
        <end position="221"/>
    </location>
</feature>
<dbReference type="EMBL" id="HBIB01021267">
    <property type="protein sequence ID" value="CAE0251569.1"/>
    <property type="molecule type" value="Transcribed_RNA"/>
</dbReference>
<evidence type="ECO:0000256" key="1">
    <source>
        <dbReference type="SAM" id="MobiDB-lite"/>
    </source>
</evidence>